<accession>A0ABV1BS28</accession>
<keyword evidence="1" id="KW-0472">Membrane</keyword>
<proteinExistence type="predicted"/>
<comment type="caution">
    <text evidence="2">The sequence shown here is derived from an EMBL/GenBank/DDBJ whole genome shotgun (WGS) entry which is preliminary data.</text>
</comment>
<reference evidence="2 3" key="1">
    <citation type="submission" date="2024-03" db="EMBL/GenBank/DDBJ databases">
        <title>Human intestinal bacterial collection.</title>
        <authorList>
            <person name="Pauvert C."/>
            <person name="Hitch T.C.A."/>
            <person name="Clavel T."/>
        </authorList>
    </citation>
    <scope>NUCLEOTIDE SEQUENCE [LARGE SCALE GENOMIC DNA]</scope>
    <source>
        <strain evidence="2 3">CLA-AA-H255</strain>
    </source>
</reference>
<dbReference type="InterPro" id="IPR025470">
    <property type="entry name" value="DUF4321"/>
</dbReference>
<feature type="transmembrane region" description="Helical" evidence="1">
    <location>
        <begin position="59"/>
        <end position="87"/>
    </location>
</feature>
<dbReference type="EMBL" id="JBBMER010000001">
    <property type="protein sequence ID" value="MEQ2378568.1"/>
    <property type="molecule type" value="Genomic_DNA"/>
</dbReference>
<evidence type="ECO:0000313" key="3">
    <source>
        <dbReference type="Proteomes" id="UP001442364"/>
    </source>
</evidence>
<keyword evidence="3" id="KW-1185">Reference proteome</keyword>
<sequence>MSSISKYKNGWFLILFILIGIVLGGLIAEITSGIPALSWLSYGQSFGAGLMESPVILNLGFIVLTFSIQIKITIASIIGVILAIVIYKFI</sequence>
<feature type="transmembrane region" description="Helical" evidence="1">
    <location>
        <begin position="12"/>
        <end position="39"/>
    </location>
</feature>
<keyword evidence="1" id="KW-0812">Transmembrane</keyword>
<protein>
    <submittedName>
        <fullName evidence="2">DUF4321 domain-containing protein</fullName>
    </submittedName>
</protein>
<name>A0ABV1BS28_9FIRM</name>
<dbReference type="Proteomes" id="UP001442364">
    <property type="component" value="Unassembled WGS sequence"/>
</dbReference>
<gene>
    <name evidence="2" type="ORF">WMO14_01530</name>
</gene>
<evidence type="ECO:0000313" key="2">
    <source>
        <dbReference type="EMBL" id="MEQ2378568.1"/>
    </source>
</evidence>
<evidence type="ECO:0000256" key="1">
    <source>
        <dbReference type="SAM" id="Phobius"/>
    </source>
</evidence>
<keyword evidence="1" id="KW-1133">Transmembrane helix</keyword>
<organism evidence="2 3">
    <name type="scientific">[Lactobacillus] rogosae</name>
    <dbReference type="NCBI Taxonomy" id="706562"/>
    <lineage>
        <taxon>Bacteria</taxon>
        <taxon>Bacillati</taxon>
        <taxon>Bacillota</taxon>
        <taxon>Clostridia</taxon>
        <taxon>Lachnospirales</taxon>
        <taxon>Lachnospiraceae</taxon>
        <taxon>Lachnospira</taxon>
    </lineage>
</organism>
<dbReference type="RefSeq" id="WP_022501788.1">
    <property type="nucleotide sequence ID" value="NZ_DAWCMB010000247.1"/>
</dbReference>
<dbReference type="Pfam" id="PF14209">
    <property type="entry name" value="DUF4321"/>
    <property type="match status" value="1"/>
</dbReference>